<dbReference type="InterPro" id="IPR013320">
    <property type="entry name" value="ConA-like_dom_sf"/>
</dbReference>
<dbReference type="InterPro" id="IPR003961">
    <property type="entry name" value="FN3_dom"/>
</dbReference>
<dbReference type="InterPro" id="IPR050991">
    <property type="entry name" value="ECM_Regulatory_Proteins"/>
</dbReference>
<evidence type="ECO:0000256" key="1">
    <source>
        <dbReference type="ARBA" id="ARBA00022737"/>
    </source>
</evidence>
<protein>
    <recommendedName>
        <fullName evidence="2">Fibronectin type-III domain-containing protein</fullName>
    </recommendedName>
</protein>
<organism evidence="3 4">
    <name type="scientific">Characodon lateralis</name>
    <dbReference type="NCBI Taxonomy" id="208331"/>
    <lineage>
        <taxon>Eukaryota</taxon>
        <taxon>Metazoa</taxon>
        <taxon>Chordata</taxon>
        <taxon>Craniata</taxon>
        <taxon>Vertebrata</taxon>
        <taxon>Euteleostomi</taxon>
        <taxon>Actinopterygii</taxon>
        <taxon>Neopterygii</taxon>
        <taxon>Teleostei</taxon>
        <taxon>Neoteleostei</taxon>
        <taxon>Acanthomorphata</taxon>
        <taxon>Ovalentaria</taxon>
        <taxon>Atherinomorphae</taxon>
        <taxon>Cyprinodontiformes</taxon>
        <taxon>Goodeidae</taxon>
        <taxon>Characodon</taxon>
    </lineage>
</organism>
<dbReference type="CDD" id="cd00063">
    <property type="entry name" value="FN3"/>
    <property type="match status" value="3"/>
</dbReference>
<dbReference type="PANTHER" id="PTHR46708:SF11">
    <property type="entry name" value="RECEPTOR-TYPE TYROSINE-PROTEIN PHOSPHATASE ETA-LIKE"/>
    <property type="match status" value="1"/>
</dbReference>
<comment type="caution">
    <text evidence="3">The sequence shown here is derived from an EMBL/GenBank/DDBJ whole genome shotgun (WGS) entry which is preliminary data.</text>
</comment>
<dbReference type="Proteomes" id="UP001352852">
    <property type="component" value="Unassembled WGS sequence"/>
</dbReference>
<sequence length="550" mass="60461">MEVKGQNSVLVQSLSSLSRYLVSVQSHYPQGLSATLTSNVTTLKVPSPSDLRVTNFSGSEFTVRWEAAADDVVYYLIKWISLSEGDLRQLKVNGDNDGAILEGVEEDKEYQISLSALYGDGAQSEAVAIRYSTLSGGGPSSVSVSEETAVSMVVSWLPPNAHVLHYRVSYTPLTGAETQDRTVLVPGGHKQVVLESLQPDTRYSILVTAEYRNREGGSGSAQGKTTSLRVSSISVVRSDHSSICLSWRPVSAVDGYRVVIQSVKDKQTKQETVNESTSSYCFNSLEPETLYRISVHSLLGSTEGAAVSILHPTAPARIPIQPRIYPVHNEVCPEITIQNSIVKGFNMMEAFGLTQKAHSSVEGVAAEPFVFNTLPTYTLYKDVQLTQSTKFIHPAGFSPEHTISITFRLLQDTTKEAFALWQLTDNDFQPKMGVVIDREHLLQLLRGKPEAFLGPPRNMVPPACLGPPPGGTCLEHFLREVSKRHPEQMPESPQLTPLDVEEQWLYSDSTHGHHVDEAHFSCLYPGSHSFGHDPKFMPIGEGRNVDQPVN</sequence>
<dbReference type="InterPro" id="IPR013783">
    <property type="entry name" value="Ig-like_fold"/>
</dbReference>
<feature type="domain" description="Fibronectin type-III" evidence="2">
    <location>
        <begin position="47"/>
        <end position="137"/>
    </location>
</feature>
<evidence type="ECO:0000313" key="3">
    <source>
        <dbReference type="EMBL" id="MED6287787.1"/>
    </source>
</evidence>
<dbReference type="Pfam" id="PF00041">
    <property type="entry name" value="fn3"/>
    <property type="match status" value="3"/>
</dbReference>
<accession>A0ABU7EKM3</accession>
<dbReference type="InterPro" id="IPR036116">
    <property type="entry name" value="FN3_sf"/>
</dbReference>
<gene>
    <name evidence="3" type="ORF">CHARACLAT_019788</name>
</gene>
<feature type="domain" description="Fibronectin type-III" evidence="2">
    <location>
        <begin position="138"/>
        <end position="229"/>
    </location>
</feature>
<dbReference type="PANTHER" id="PTHR46708">
    <property type="entry name" value="TENASCIN"/>
    <property type="match status" value="1"/>
</dbReference>
<dbReference type="SUPFAM" id="SSF49265">
    <property type="entry name" value="Fibronectin type III"/>
    <property type="match status" value="2"/>
</dbReference>
<dbReference type="EMBL" id="JAHUTJ010059200">
    <property type="protein sequence ID" value="MED6287787.1"/>
    <property type="molecule type" value="Genomic_DNA"/>
</dbReference>
<keyword evidence="4" id="KW-1185">Reference proteome</keyword>
<name>A0ABU7EKM3_9TELE</name>
<dbReference type="Gene3D" id="2.60.120.200">
    <property type="match status" value="1"/>
</dbReference>
<dbReference type="Gene3D" id="2.60.40.10">
    <property type="entry name" value="Immunoglobulins"/>
    <property type="match status" value="3"/>
</dbReference>
<evidence type="ECO:0000313" key="4">
    <source>
        <dbReference type="Proteomes" id="UP001352852"/>
    </source>
</evidence>
<dbReference type="PROSITE" id="PS50853">
    <property type="entry name" value="FN3"/>
    <property type="match status" value="3"/>
</dbReference>
<dbReference type="SUPFAM" id="SSF49899">
    <property type="entry name" value="Concanavalin A-like lectins/glucanases"/>
    <property type="match status" value="1"/>
</dbReference>
<feature type="domain" description="Fibronectin type-III" evidence="2">
    <location>
        <begin position="230"/>
        <end position="317"/>
    </location>
</feature>
<proteinExistence type="predicted"/>
<reference evidence="3 4" key="1">
    <citation type="submission" date="2021-06" db="EMBL/GenBank/DDBJ databases">
        <authorList>
            <person name="Palmer J.M."/>
        </authorList>
    </citation>
    <scope>NUCLEOTIDE SEQUENCE [LARGE SCALE GENOMIC DNA]</scope>
    <source>
        <strain evidence="3 4">CL_MEX2019</strain>
        <tissue evidence="3">Muscle</tissue>
    </source>
</reference>
<evidence type="ECO:0000259" key="2">
    <source>
        <dbReference type="PROSITE" id="PS50853"/>
    </source>
</evidence>
<keyword evidence="1" id="KW-0677">Repeat</keyword>
<dbReference type="SMART" id="SM00060">
    <property type="entry name" value="FN3"/>
    <property type="match status" value="3"/>
</dbReference>